<dbReference type="InterPro" id="IPR036291">
    <property type="entry name" value="NAD(P)-bd_dom_sf"/>
</dbReference>
<dbReference type="PANTHER" id="PTHR42879">
    <property type="entry name" value="3-OXOACYL-(ACYL-CARRIER-PROTEIN) REDUCTASE"/>
    <property type="match status" value="1"/>
</dbReference>
<dbReference type="Proteomes" id="UP000295023">
    <property type="component" value="Unassembled WGS sequence"/>
</dbReference>
<dbReference type="FunFam" id="3.40.50.720:FF:000173">
    <property type="entry name" value="3-oxoacyl-[acyl-carrier protein] reductase"/>
    <property type="match status" value="1"/>
</dbReference>
<dbReference type="Gene3D" id="3.40.50.720">
    <property type="entry name" value="NAD(P)-binding Rossmann-like Domain"/>
    <property type="match status" value="1"/>
</dbReference>
<dbReference type="RefSeq" id="WP_132296228.1">
    <property type="nucleotide sequence ID" value="NZ_SKBM01000038.1"/>
</dbReference>
<sequence>MTPPQDRVALVTGAARGIGAGIAAKLAAQGHPVVLADVIEEVEATAAALRAQGHEARAIRLDVAEEAAVAALPIALGEWWARLGIVVNNAGISPKGPDGRARRVRDMPAEEWRRVLAVNLTGAFLVSQACLPPLRARRWGRIIMLTSQAARAKSQIAGAHYAAAKTGLMGFARSLAVECGPDGITVNSIAPGRIDTPMARGTTEAANAAFLTQIPLGRLGTPEDVAEVAAFLASDAAGYLTGATIDVGGGSFMP</sequence>
<dbReference type="SMART" id="SM00822">
    <property type="entry name" value="PKS_KR"/>
    <property type="match status" value="1"/>
</dbReference>
<comment type="similarity">
    <text evidence="1">Belongs to the short-chain dehydrogenases/reductases (SDR) family.</text>
</comment>
<comment type="caution">
    <text evidence="4">The sequence shown here is derived from an EMBL/GenBank/DDBJ whole genome shotgun (WGS) entry which is preliminary data.</text>
</comment>
<feature type="domain" description="Ketoreductase" evidence="3">
    <location>
        <begin position="7"/>
        <end position="192"/>
    </location>
</feature>
<accession>A0A4R4D309</accession>
<gene>
    <name evidence="4" type="ORF">EXY23_24465</name>
</gene>
<proteinExistence type="inferred from homology"/>
<dbReference type="InterPro" id="IPR057326">
    <property type="entry name" value="KR_dom"/>
</dbReference>
<evidence type="ECO:0000256" key="2">
    <source>
        <dbReference type="ARBA" id="ARBA00023002"/>
    </source>
</evidence>
<dbReference type="GO" id="GO:0016491">
    <property type="term" value="F:oxidoreductase activity"/>
    <property type="evidence" value="ECO:0007669"/>
    <property type="project" value="UniProtKB-KW"/>
</dbReference>
<keyword evidence="2" id="KW-0560">Oxidoreductase</keyword>
<dbReference type="AlphaFoldDB" id="A0A4R4D309"/>
<evidence type="ECO:0000313" key="5">
    <source>
        <dbReference type="Proteomes" id="UP000295023"/>
    </source>
</evidence>
<keyword evidence="5" id="KW-1185">Reference proteome</keyword>
<name>A0A4R4D309_9PROT</name>
<dbReference type="PRINTS" id="PR00080">
    <property type="entry name" value="SDRFAMILY"/>
</dbReference>
<dbReference type="InterPro" id="IPR050259">
    <property type="entry name" value="SDR"/>
</dbReference>
<reference evidence="4 5" key="1">
    <citation type="submission" date="2019-03" db="EMBL/GenBank/DDBJ databases">
        <title>Paracraurococcus aquatilis NE82 genome sequence.</title>
        <authorList>
            <person name="Zhao Y."/>
            <person name="Du Z."/>
        </authorList>
    </citation>
    <scope>NUCLEOTIDE SEQUENCE [LARGE SCALE GENOMIC DNA]</scope>
    <source>
        <strain evidence="4 5">NE82</strain>
    </source>
</reference>
<evidence type="ECO:0000256" key="1">
    <source>
        <dbReference type="ARBA" id="ARBA00006484"/>
    </source>
</evidence>
<dbReference type="PRINTS" id="PR00081">
    <property type="entry name" value="GDHRDH"/>
</dbReference>
<dbReference type="EMBL" id="SKBM01000038">
    <property type="protein sequence ID" value="TCZ53597.1"/>
    <property type="molecule type" value="Genomic_DNA"/>
</dbReference>
<dbReference type="InterPro" id="IPR002347">
    <property type="entry name" value="SDR_fam"/>
</dbReference>
<dbReference type="PANTHER" id="PTHR42879:SF2">
    <property type="entry name" value="3-OXOACYL-[ACYL-CARRIER-PROTEIN] REDUCTASE FABG"/>
    <property type="match status" value="1"/>
</dbReference>
<dbReference type="Pfam" id="PF13561">
    <property type="entry name" value="adh_short_C2"/>
    <property type="match status" value="1"/>
</dbReference>
<evidence type="ECO:0000313" key="4">
    <source>
        <dbReference type="EMBL" id="TCZ53597.1"/>
    </source>
</evidence>
<protein>
    <submittedName>
        <fullName evidence="4">SDR family oxidoreductase</fullName>
    </submittedName>
</protein>
<dbReference type="OrthoDB" id="9803333at2"/>
<organism evidence="4 5">
    <name type="scientific">Roseicella aquatilis</name>
    <dbReference type="NCBI Taxonomy" id="2527868"/>
    <lineage>
        <taxon>Bacteria</taxon>
        <taxon>Pseudomonadati</taxon>
        <taxon>Pseudomonadota</taxon>
        <taxon>Alphaproteobacteria</taxon>
        <taxon>Acetobacterales</taxon>
        <taxon>Roseomonadaceae</taxon>
        <taxon>Roseicella</taxon>
    </lineage>
</organism>
<dbReference type="NCBIfam" id="NF009466">
    <property type="entry name" value="PRK12826.1-2"/>
    <property type="match status" value="1"/>
</dbReference>
<evidence type="ECO:0000259" key="3">
    <source>
        <dbReference type="SMART" id="SM00822"/>
    </source>
</evidence>
<dbReference type="SUPFAM" id="SSF51735">
    <property type="entry name" value="NAD(P)-binding Rossmann-fold domains"/>
    <property type="match status" value="1"/>
</dbReference>